<dbReference type="Proteomes" id="UP000306319">
    <property type="component" value="Unassembled WGS sequence"/>
</dbReference>
<protein>
    <submittedName>
        <fullName evidence="1">NAD(+) diphosphatase</fullName>
        <ecNumber evidence="1">3.6.1.22</ecNumber>
    </submittedName>
</protein>
<accession>A0AC61RC32</accession>
<gene>
    <name evidence="1" type="primary">nudC</name>
    <name evidence="1" type="ORF">E5331_13660</name>
</gene>
<dbReference type="EMBL" id="SRYB01000022">
    <property type="protein sequence ID" value="TGY77622.1"/>
    <property type="molecule type" value="Genomic_DNA"/>
</dbReference>
<reference evidence="1" key="1">
    <citation type="submission" date="2019-04" db="EMBL/GenBank/DDBJ databases">
        <title>Microbes associate with the intestines of laboratory mice.</title>
        <authorList>
            <person name="Navarre W."/>
            <person name="Wong E."/>
            <person name="Huang K."/>
            <person name="Tropini C."/>
            <person name="Ng K."/>
            <person name="Yu B."/>
        </authorList>
    </citation>
    <scope>NUCLEOTIDE SEQUENCE</scope>
    <source>
        <strain evidence="1">NM04_E33</strain>
    </source>
</reference>
<name>A0AC61RC32_9BACT</name>
<dbReference type="EC" id="3.6.1.22" evidence="1"/>
<keyword evidence="2" id="KW-1185">Reference proteome</keyword>
<proteinExistence type="predicted"/>
<sequence>MEKYILTSRGELLLSECDGCFRLPVAGEVVLSECCETYRFGEYVAASLASVGNADERMVRRGLRESWGSMSEEEFRAAAKGMELVNWNEAERHCSADGEPLERCSEISKRCPKCGKEYFPRLNPAIVVLVKRGDDALLVHARSLSRPVMALVAGFVETGESLEECVAREVMEETSLEIGNIRYYGSQAWPYPYQLMIGFTAEYKSGEFSFADGELTEGGFFSRENPPSIPTMPSLSRKIIDAWLNGEI</sequence>
<organism evidence="1 2">
    <name type="scientific">Lepagella muris</name>
    <dbReference type="NCBI Taxonomy" id="3032870"/>
    <lineage>
        <taxon>Bacteria</taxon>
        <taxon>Pseudomonadati</taxon>
        <taxon>Bacteroidota</taxon>
        <taxon>Bacteroidia</taxon>
        <taxon>Bacteroidales</taxon>
        <taxon>Muribaculaceae</taxon>
        <taxon>Lepagella</taxon>
    </lineage>
</organism>
<evidence type="ECO:0000313" key="1">
    <source>
        <dbReference type="EMBL" id="TGY77622.1"/>
    </source>
</evidence>
<keyword evidence="1" id="KW-0378">Hydrolase</keyword>
<comment type="caution">
    <text evidence="1">The sequence shown here is derived from an EMBL/GenBank/DDBJ whole genome shotgun (WGS) entry which is preliminary data.</text>
</comment>
<evidence type="ECO:0000313" key="2">
    <source>
        <dbReference type="Proteomes" id="UP000306319"/>
    </source>
</evidence>